<dbReference type="InterPro" id="IPR000719">
    <property type="entry name" value="Prot_kinase_dom"/>
</dbReference>
<evidence type="ECO:0000259" key="2">
    <source>
        <dbReference type="PROSITE" id="PS50011"/>
    </source>
</evidence>
<sequence>MISNAENFLSMKLDELSSKFNTEGVPSYKGYYADVSNNDLKEIFALIHYQLNELFTFMNHKNTPAGGHYNADESRDLIEVNRQLKLIHAALESEYPEYSFDINNYYREILNRCKTFLVPRGGTSIPEDFPEIDIIDYKAIFSILNTTTIQPPIQNLSVTKKLIGSGSYADVYKYKDPHYNCYFALKKVKKDIRSDELARFKKEYYDLKKLDSPFIIKAYHYNETNNEYTMEKADCSLEEYMNKNNNRLSFNDRRALVIQLLRAFEYIHSKELLHRDISFQNILVKIYEDESSWIKVSDFGLVKRPESKLTRTGTEIKGTINDFSDLNKVGFENYEIRHETYALAQVIYFILTGRKSKFHREENKELRNLILKAVSNKEDRFSSVKDMRDELLYKVFPSMRN</sequence>
<proteinExistence type="predicted"/>
<dbReference type="PANTHER" id="PTHR24362:SF309">
    <property type="entry name" value="PROTEIN KINASE DOMAIN-CONTAINING PROTEIN"/>
    <property type="match status" value="1"/>
</dbReference>
<dbReference type="PROSITE" id="PS00107">
    <property type="entry name" value="PROTEIN_KINASE_ATP"/>
    <property type="match status" value="1"/>
</dbReference>
<dbReference type="PROSITE" id="PS00109">
    <property type="entry name" value="PROTEIN_KINASE_TYR"/>
    <property type="match status" value="1"/>
</dbReference>
<dbReference type="InterPro" id="IPR011009">
    <property type="entry name" value="Kinase-like_dom_sf"/>
</dbReference>
<keyword evidence="1" id="KW-0547">Nucleotide-binding</keyword>
<dbReference type="GO" id="GO:0004672">
    <property type="term" value="F:protein kinase activity"/>
    <property type="evidence" value="ECO:0007669"/>
    <property type="project" value="InterPro"/>
</dbReference>
<organism evidence="3 4">
    <name type="scientific">Lentibacillus salicampi</name>
    <dbReference type="NCBI Taxonomy" id="175306"/>
    <lineage>
        <taxon>Bacteria</taxon>
        <taxon>Bacillati</taxon>
        <taxon>Bacillota</taxon>
        <taxon>Bacilli</taxon>
        <taxon>Bacillales</taxon>
        <taxon>Bacillaceae</taxon>
        <taxon>Lentibacillus</taxon>
    </lineage>
</organism>
<keyword evidence="3" id="KW-0808">Transferase</keyword>
<dbReference type="PANTHER" id="PTHR24362">
    <property type="entry name" value="SERINE/THREONINE-PROTEIN KINASE NEK"/>
    <property type="match status" value="1"/>
</dbReference>
<evidence type="ECO:0000313" key="4">
    <source>
        <dbReference type="Proteomes" id="UP000298484"/>
    </source>
</evidence>
<dbReference type="Pfam" id="PF00069">
    <property type="entry name" value="Pkinase"/>
    <property type="match status" value="1"/>
</dbReference>
<dbReference type="AlphaFoldDB" id="A0A4Y9A690"/>
<keyword evidence="4" id="KW-1185">Reference proteome</keyword>
<dbReference type="InterPro" id="IPR017441">
    <property type="entry name" value="Protein_kinase_ATP_BS"/>
</dbReference>
<feature type="binding site" evidence="1">
    <location>
        <position position="186"/>
    </location>
    <ligand>
        <name>ATP</name>
        <dbReference type="ChEBI" id="CHEBI:30616"/>
    </ligand>
</feature>
<feature type="domain" description="Protein kinase" evidence="2">
    <location>
        <begin position="157"/>
        <end position="401"/>
    </location>
</feature>
<gene>
    <name evidence="3" type="ORF">E4U82_19285</name>
</gene>
<name>A0A4Y9A690_9BACI</name>
<evidence type="ECO:0000256" key="1">
    <source>
        <dbReference type="PROSITE-ProRule" id="PRU10141"/>
    </source>
</evidence>
<accession>A0A4Y9A690</accession>
<dbReference type="SUPFAM" id="SSF56112">
    <property type="entry name" value="Protein kinase-like (PK-like)"/>
    <property type="match status" value="1"/>
</dbReference>
<dbReference type="OrthoDB" id="9762169at2"/>
<reference evidence="3 4" key="1">
    <citation type="submission" date="2019-03" db="EMBL/GenBank/DDBJ databases">
        <title>Genome sequence of Lentibacillus salicampi ATCC BAA-719.</title>
        <authorList>
            <person name="Maclea K.S."/>
            <person name="Simoes Junior M."/>
        </authorList>
    </citation>
    <scope>NUCLEOTIDE SEQUENCE [LARGE SCALE GENOMIC DNA]</scope>
    <source>
        <strain evidence="3 4">ATCC BAA-719</strain>
    </source>
</reference>
<dbReference type="RefSeq" id="WP_135111867.1">
    <property type="nucleotide sequence ID" value="NZ_SRHY01000083.1"/>
</dbReference>
<dbReference type="EMBL" id="SRHY01000083">
    <property type="protein sequence ID" value="TFJ90261.1"/>
    <property type="molecule type" value="Genomic_DNA"/>
</dbReference>
<dbReference type="Gene3D" id="1.10.510.10">
    <property type="entry name" value="Transferase(Phosphotransferase) domain 1"/>
    <property type="match status" value="1"/>
</dbReference>
<comment type="caution">
    <text evidence="3">The sequence shown here is derived from an EMBL/GenBank/DDBJ whole genome shotgun (WGS) entry which is preliminary data.</text>
</comment>
<protein>
    <submittedName>
        <fullName evidence="3">Protein kinase family protein</fullName>
    </submittedName>
</protein>
<keyword evidence="1" id="KW-0067">ATP-binding</keyword>
<dbReference type="GO" id="GO:0005524">
    <property type="term" value="F:ATP binding"/>
    <property type="evidence" value="ECO:0007669"/>
    <property type="project" value="UniProtKB-UniRule"/>
</dbReference>
<dbReference type="PROSITE" id="PS50011">
    <property type="entry name" value="PROTEIN_KINASE_DOM"/>
    <property type="match status" value="1"/>
</dbReference>
<evidence type="ECO:0000313" key="3">
    <source>
        <dbReference type="EMBL" id="TFJ90261.1"/>
    </source>
</evidence>
<keyword evidence="3" id="KW-0418">Kinase</keyword>
<dbReference type="InterPro" id="IPR008266">
    <property type="entry name" value="Tyr_kinase_AS"/>
</dbReference>
<dbReference type="Proteomes" id="UP000298484">
    <property type="component" value="Unassembled WGS sequence"/>
</dbReference>